<dbReference type="HOGENOM" id="CLU_1619356_0_0_1"/>
<dbReference type="VEuPathDB" id="FungiDB:MPH_11208"/>
<dbReference type="Proteomes" id="UP000007129">
    <property type="component" value="Unassembled WGS sequence"/>
</dbReference>
<evidence type="ECO:0000313" key="2">
    <source>
        <dbReference type="EMBL" id="EKG11715.1"/>
    </source>
</evidence>
<dbReference type="AlphaFoldDB" id="K2S4R0"/>
<feature type="region of interest" description="Disordered" evidence="1">
    <location>
        <begin position="1"/>
        <end position="22"/>
    </location>
</feature>
<proteinExistence type="predicted"/>
<dbReference type="InParanoid" id="K2S4R0"/>
<protein>
    <submittedName>
        <fullName evidence="2">Uncharacterized protein</fullName>
    </submittedName>
</protein>
<gene>
    <name evidence="2" type="ORF">MPH_11208</name>
</gene>
<dbReference type="EMBL" id="AHHD01000467">
    <property type="protein sequence ID" value="EKG11715.1"/>
    <property type="molecule type" value="Genomic_DNA"/>
</dbReference>
<organism evidence="2 3">
    <name type="scientific">Macrophomina phaseolina (strain MS6)</name>
    <name type="common">Charcoal rot fungus</name>
    <dbReference type="NCBI Taxonomy" id="1126212"/>
    <lineage>
        <taxon>Eukaryota</taxon>
        <taxon>Fungi</taxon>
        <taxon>Dikarya</taxon>
        <taxon>Ascomycota</taxon>
        <taxon>Pezizomycotina</taxon>
        <taxon>Dothideomycetes</taxon>
        <taxon>Dothideomycetes incertae sedis</taxon>
        <taxon>Botryosphaeriales</taxon>
        <taxon>Botryosphaeriaceae</taxon>
        <taxon>Macrophomina</taxon>
    </lineage>
</organism>
<accession>K2S4R0</accession>
<evidence type="ECO:0000256" key="1">
    <source>
        <dbReference type="SAM" id="MobiDB-lite"/>
    </source>
</evidence>
<name>K2S4R0_MACPH</name>
<sequence length="164" mass="18366">MLLRERVSYSDTGDISPKPKPPSSLAHLIIAKRAAAALLLKTQELKQKRFLSCKCSESNIIEPHPPQTTTVPLTLLQPRLSARISPTTSRPKSSSFIPLSARSTAFRFIRRPSPPRGRSAGGPEAHDGLQRFLYFTTPSKSSFTDLRACLRVTRSRRGKNKWRE</sequence>
<evidence type="ECO:0000313" key="3">
    <source>
        <dbReference type="Proteomes" id="UP000007129"/>
    </source>
</evidence>
<comment type="caution">
    <text evidence="2">The sequence shown here is derived from an EMBL/GenBank/DDBJ whole genome shotgun (WGS) entry which is preliminary data.</text>
</comment>
<reference evidence="2 3" key="1">
    <citation type="journal article" date="2012" name="BMC Genomics">
        <title>Tools to kill: Genome of one of the most destructive plant pathogenic fungi Macrophomina phaseolina.</title>
        <authorList>
            <person name="Islam M.S."/>
            <person name="Haque M.S."/>
            <person name="Islam M.M."/>
            <person name="Emdad E.M."/>
            <person name="Halim A."/>
            <person name="Hossen Q.M.M."/>
            <person name="Hossain M.Z."/>
            <person name="Ahmed B."/>
            <person name="Rahim S."/>
            <person name="Rahman M.S."/>
            <person name="Alam M.M."/>
            <person name="Hou S."/>
            <person name="Wan X."/>
            <person name="Saito J.A."/>
            <person name="Alam M."/>
        </authorList>
    </citation>
    <scope>NUCLEOTIDE SEQUENCE [LARGE SCALE GENOMIC DNA]</scope>
    <source>
        <strain evidence="2 3">MS6</strain>
    </source>
</reference>